<keyword evidence="10" id="KW-1185">Reference proteome</keyword>
<sequence>MLTRWTGVGFKIIVLLFFTLWTIVPIALVVTNSFKKEMDIFTTTPTLWFSPTLTNYFNAFSKGDFSLYFINSTYVAVISSLIAVGFGTFAAYGLTSFRSKWSNTIANGFLLGKLVPAISMLLPLFTLIRLTGFLGTLVGPIVAHAALNLPFIIWLLMGFMRDVPKELNDAATIDGCTKMQVFWKVVVPIILPGIAAASILAMQYSWNELLFSMQLTDMDTYTLPVGISTFVGAISVDWGKSSAAATVTMVPMIIVGFFVQKYIAQGTTSGAVKG</sequence>
<feature type="transmembrane region" description="Helical" evidence="7">
    <location>
        <begin position="74"/>
        <end position="94"/>
    </location>
</feature>
<keyword evidence="5 7" id="KW-1133">Transmembrane helix</keyword>
<evidence type="ECO:0000259" key="8">
    <source>
        <dbReference type="PROSITE" id="PS50928"/>
    </source>
</evidence>
<evidence type="ECO:0000313" key="10">
    <source>
        <dbReference type="Proteomes" id="UP001652445"/>
    </source>
</evidence>
<gene>
    <name evidence="9" type="ORF">OB236_17740</name>
</gene>
<reference evidence="9 10" key="1">
    <citation type="submission" date="2022-09" db="EMBL/GenBank/DDBJ databases">
        <authorList>
            <person name="Han X.L."/>
            <person name="Wang Q."/>
            <person name="Lu T."/>
        </authorList>
    </citation>
    <scope>NUCLEOTIDE SEQUENCE [LARGE SCALE GENOMIC DNA]</scope>
    <source>
        <strain evidence="9 10">WQ 127069</strain>
    </source>
</reference>
<comment type="subcellular location">
    <subcellularLocation>
        <location evidence="1 7">Cell membrane</location>
        <topology evidence="1 7">Multi-pass membrane protein</topology>
    </subcellularLocation>
</comment>
<evidence type="ECO:0000256" key="4">
    <source>
        <dbReference type="ARBA" id="ARBA00022692"/>
    </source>
</evidence>
<feature type="transmembrane region" description="Helical" evidence="7">
    <location>
        <begin position="114"/>
        <end position="135"/>
    </location>
</feature>
<proteinExistence type="inferred from homology"/>
<dbReference type="SUPFAM" id="SSF161098">
    <property type="entry name" value="MetI-like"/>
    <property type="match status" value="1"/>
</dbReference>
<keyword evidence="3" id="KW-1003">Cell membrane</keyword>
<keyword evidence="2 7" id="KW-0813">Transport</keyword>
<dbReference type="InterPro" id="IPR050901">
    <property type="entry name" value="BP-dep_ABC_trans_perm"/>
</dbReference>
<feature type="domain" description="ABC transmembrane type-1" evidence="8">
    <location>
        <begin position="69"/>
        <end position="259"/>
    </location>
</feature>
<evidence type="ECO:0000256" key="5">
    <source>
        <dbReference type="ARBA" id="ARBA00022989"/>
    </source>
</evidence>
<evidence type="ECO:0000313" key="9">
    <source>
        <dbReference type="EMBL" id="MCU6793949.1"/>
    </source>
</evidence>
<name>A0ABT2UH41_9BACL</name>
<protein>
    <submittedName>
        <fullName evidence="9">Carbohydrate ABC transporter permease</fullName>
    </submittedName>
</protein>
<evidence type="ECO:0000256" key="1">
    <source>
        <dbReference type="ARBA" id="ARBA00004651"/>
    </source>
</evidence>
<dbReference type="InterPro" id="IPR000515">
    <property type="entry name" value="MetI-like"/>
</dbReference>
<dbReference type="CDD" id="cd06261">
    <property type="entry name" value="TM_PBP2"/>
    <property type="match status" value="1"/>
</dbReference>
<dbReference type="PROSITE" id="PS50928">
    <property type="entry name" value="ABC_TM1"/>
    <property type="match status" value="1"/>
</dbReference>
<comment type="similarity">
    <text evidence="7">Belongs to the binding-protein-dependent transport system permease family.</text>
</comment>
<feature type="transmembrane region" description="Helical" evidence="7">
    <location>
        <begin position="141"/>
        <end position="160"/>
    </location>
</feature>
<keyword evidence="4 7" id="KW-0812">Transmembrane</keyword>
<dbReference type="PANTHER" id="PTHR32243">
    <property type="entry name" value="MALTOSE TRANSPORT SYSTEM PERMEASE-RELATED"/>
    <property type="match status" value="1"/>
</dbReference>
<keyword evidence="6 7" id="KW-0472">Membrane</keyword>
<dbReference type="EMBL" id="JAOQIO010000069">
    <property type="protein sequence ID" value="MCU6793949.1"/>
    <property type="molecule type" value="Genomic_DNA"/>
</dbReference>
<evidence type="ECO:0000256" key="7">
    <source>
        <dbReference type="RuleBase" id="RU363032"/>
    </source>
</evidence>
<dbReference type="Pfam" id="PF00528">
    <property type="entry name" value="BPD_transp_1"/>
    <property type="match status" value="1"/>
</dbReference>
<dbReference type="RefSeq" id="WP_262685174.1">
    <property type="nucleotide sequence ID" value="NZ_JAOQIO010000069.1"/>
</dbReference>
<evidence type="ECO:0000256" key="3">
    <source>
        <dbReference type="ARBA" id="ARBA00022475"/>
    </source>
</evidence>
<comment type="caution">
    <text evidence="9">The sequence shown here is derived from an EMBL/GenBank/DDBJ whole genome shotgun (WGS) entry which is preliminary data.</text>
</comment>
<dbReference type="InterPro" id="IPR035906">
    <property type="entry name" value="MetI-like_sf"/>
</dbReference>
<feature type="transmembrane region" description="Helical" evidence="7">
    <location>
        <begin position="181"/>
        <end position="201"/>
    </location>
</feature>
<dbReference type="PANTHER" id="PTHR32243:SF18">
    <property type="entry name" value="INNER MEMBRANE ABC TRANSPORTER PERMEASE PROTEIN YCJP"/>
    <property type="match status" value="1"/>
</dbReference>
<dbReference type="Gene3D" id="1.10.3720.10">
    <property type="entry name" value="MetI-like"/>
    <property type="match status" value="1"/>
</dbReference>
<feature type="transmembrane region" description="Helical" evidence="7">
    <location>
        <begin position="12"/>
        <end position="31"/>
    </location>
</feature>
<evidence type="ECO:0000256" key="6">
    <source>
        <dbReference type="ARBA" id="ARBA00023136"/>
    </source>
</evidence>
<accession>A0ABT2UH41</accession>
<organism evidence="9 10">
    <name type="scientific">Paenibacillus baimaensis</name>
    <dbReference type="NCBI Taxonomy" id="2982185"/>
    <lineage>
        <taxon>Bacteria</taxon>
        <taxon>Bacillati</taxon>
        <taxon>Bacillota</taxon>
        <taxon>Bacilli</taxon>
        <taxon>Bacillales</taxon>
        <taxon>Paenibacillaceae</taxon>
        <taxon>Paenibacillus</taxon>
    </lineage>
</organism>
<evidence type="ECO:0000256" key="2">
    <source>
        <dbReference type="ARBA" id="ARBA00022448"/>
    </source>
</evidence>
<feature type="transmembrane region" description="Helical" evidence="7">
    <location>
        <begin position="245"/>
        <end position="264"/>
    </location>
</feature>
<dbReference type="Proteomes" id="UP001652445">
    <property type="component" value="Unassembled WGS sequence"/>
</dbReference>